<dbReference type="eggNOG" id="COG2197">
    <property type="taxonomic scope" value="Bacteria"/>
</dbReference>
<keyword evidence="6" id="KW-1185">Reference proteome</keyword>
<keyword evidence="2" id="KW-0597">Phosphoprotein</keyword>
<dbReference type="SUPFAM" id="SSF46894">
    <property type="entry name" value="C-terminal effector domain of the bipartite response regulators"/>
    <property type="match status" value="1"/>
</dbReference>
<dbReference type="Proteomes" id="UP000009888">
    <property type="component" value="Unassembled WGS sequence"/>
</dbReference>
<dbReference type="PATRIC" id="fig|883066.3.peg.1009"/>
<dbReference type="GO" id="GO:0003677">
    <property type="term" value="F:DNA binding"/>
    <property type="evidence" value="ECO:0007669"/>
    <property type="project" value="UniProtKB-KW"/>
</dbReference>
<evidence type="ECO:0000256" key="1">
    <source>
        <dbReference type="ARBA" id="ARBA00023125"/>
    </source>
</evidence>
<protein>
    <recommendedName>
        <fullName evidence="7">Response regulatory domain-containing protein</fullName>
    </recommendedName>
</protein>
<dbReference type="Pfam" id="PF00072">
    <property type="entry name" value="Response_reg"/>
    <property type="match status" value="1"/>
</dbReference>
<dbReference type="InterPro" id="IPR016032">
    <property type="entry name" value="Sig_transdc_resp-reg_C-effctor"/>
</dbReference>
<dbReference type="PRINTS" id="PR00038">
    <property type="entry name" value="HTHLUXR"/>
</dbReference>
<dbReference type="GO" id="GO:0000160">
    <property type="term" value="P:phosphorelay signal transduction system"/>
    <property type="evidence" value="ECO:0007669"/>
    <property type="project" value="InterPro"/>
</dbReference>
<comment type="caution">
    <text evidence="5">The sequence shown here is derived from an EMBL/GenBank/DDBJ whole genome shotgun (WGS) entry which is preliminary data.</text>
</comment>
<dbReference type="HOGENOM" id="CLU_000445_90_10_11"/>
<evidence type="ECO:0000256" key="2">
    <source>
        <dbReference type="PROSITE-ProRule" id="PRU00169"/>
    </source>
</evidence>
<dbReference type="PROSITE" id="PS50043">
    <property type="entry name" value="HTH_LUXR_2"/>
    <property type="match status" value="1"/>
</dbReference>
<dbReference type="PROSITE" id="PS50110">
    <property type="entry name" value="RESPONSE_REGULATORY"/>
    <property type="match status" value="1"/>
</dbReference>
<dbReference type="InterPro" id="IPR039420">
    <property type="entry name" value="WalR-like"/>
</dbReference>
<keyword evidence="1" id="KW-0238">DNA-binding</keyword>
<dbReference type="GO" id="GO:0006355">
    <property type="term" value="P:regulation of DNA-templated transcription"/>
    <property type="evidence" value="ECO:0007669"/>
    <property type="project" value="InterPro"/>
</dbReference>
<dbReference type="STRING" id="202789.GCA_001457435_01154"/>
<dbReference type="Gene3D" id="3.40.50.2300">
    <property type="match status" value="1"/>
</dbReference>
<gene>
    <name evidence="5" type="ORF">HMPREF9233_00967</name>
</gene>
<dbReference type="SMART" id="SM00421">
    <property type="entry name" value="HTH_LUXR"/>
    <property type="match status" value="1"/>
</dbReference>
<accession>K9EH12</accession>
<reference evidence="5 6" key="1">
    <citation type="submission" date="2012-09" db="EMBL/GenBank/DDBJ databases">
        <title>The Genome Sequence of Actinobaculum massiliae ACS-171-V-COL2.</title>
        <authorList>
            <consortium name="The Broad Institute Genome Sequencing Platform"/>
            <person name="Earl A."/>
            <person name="Ward D."/>
            <person name="Feldgarden M."/>
            <person name="Gevers D."/>
            <person name="Saerens B."/>
            <person name="Vaneechoutte M."/>
            <person name="Walker B."/>
            <person name="Young S.K."/>
            <person name="Zeng Q."/>
            <person name="Gargeya S."/>
            <person name="Fitzgerald M."/>
            <person name="Haas B."/>
            <person name="Abouelleil A."/>
            <person name="Alvarado L."/>
            <person name="Arachchi H.M."/>
            <person name="Berlin A."/>
            <person name="Chapman S.B."/>
            <person name="Goldberg J."/>
            <person name="Griggs A."/>
            <person name="Gujja S."/>
            <person name="Hansen M."/>
            <person name="Howarth C."/>
            <person name="Imamovic A."/>
            <person name="Larimer J."/>
            <person name="McCowen C."/>
            <person name="Montmayeur A."/>
            <person name="Murphy C."/>
            <person name="Neiman D."/>
            <person name="Pearson M."/>
            <person name="Priest M."/>
            <person name="Roberts A."/>
            <person name="Saif S."/>
            <person name="Shea T."/>
            <person name="Sisk P."/>
            <person name="Sykes S."/>
            <person name="Wortman J."/>
            <person name="Nusbaum C."/>
            <person name="Birren B."/>
        </authorList>
    </citation>
    <scope>NUCLEOTIDE SEQUENCE [LARGE SCALE GENOMIC DNA]</scope>
    <source>
        <strain evidence="6">ACS-171-V-Col2</strain>
    </source>
</reference>
<evidence type="ECO:0000313" key="6">
    <source>
        <dbReference type="Proteomes" id="UP000009888"/>
    </source>
</evidence>
<dbReference type="PANTHER" id="PTHR43214">
    <property type="entry name" value="TWO-COMPONENT RESPONSE REGULATOR"/>
    <property type="match status" value="1"/>
</dbReference>
<dbReference type="PROSITE" id="PS00622">
    <property type="entry name" value="HTH_LUXR_1"/>
    <property type="match status" value="1"/>
</dbReference>
<dbReference type="InterPro" id="IPR011006">
    <property type="entry name" value="CheY-like_superfamily"/>
</dbReference>
<dbReference type="CDD" id="cd06170">
    <property type="entry name" value="LuxR_C_like"/>
    <property type="match status" value="1"/>
</dbReference>
<dbReference type="Pfam" id="PF00196">
    <property type="entry name" value="GerE"/>
    <property type="match status" value="1"/>
</dbReference>
<proteinExistence type="predicted"/>
<feature type="domain" description="Response regulatory" evidence="4">
    <location>
        <begin position="4"/>
        <end position="150"/>
    </location>
</feature>
<dbReference type="InterPro" id="IPR036388">
    <property type="entry name" value="WH-like_DNA-bd_sf"/>
</dbReference>
<dbReference type="InterPro" id="IPR001789">
    <property type="entry name" value="Sig_transdc_resp-reg_receiver"/>
</dbReference>
<sequence length="232" mass="24160">MEIRILVVDDQALIRGALAMMLDLESGIEVVGQAADGLEALKTLENLASAAVAADSTASGAGATAATADNSATQADPPVDVILADIEMPNLDGIALTEKIHATYPNIRVLVVTTFGRPGYLRRALEAGAAGFIVKDSPAKSLVDAIRKVADGRLVIDPELAAESLAAGNDPLTDRERDALREVERGGTAAQIAERLHLSPGTVRNHLSAAIQKTGTGSRVEAARLARNNGWL</sequence>
<dbReference type="SUPFAM" id="SSF52172">
    <property type="entry name" value="CheY-like"/>
    <property type="match status" value="1"/>
</dbReference>
<feature type="modified residue" description="4-aspartylphosphate" evidence="2">
    <location>
        <position position="85"/>
    </location>
</feature>
<evidence type="ECO:0000259" key="4">
    <source>
        <dbReference type="PROSITE" id="PS50110"/>
    </source>
</evidence>
<dbReference type="PANTHER" id="PTHR43214:SF42">
    <property type="entry name" value="TRANSCRIPTIONAL REGULATORY PROTEIN DESR"/>
    <property type="match status" value="1"/>
</dbReference>
<dbReference type="AlphaFoldDB" id="K9EH12"/>
<dbReference type="RefSeq" id="WP_007001173.1">
    <property type="nucleotide sequence ID" value="NZ_JH992955.1"/>
</dbReference>
<dbReference type="SMART" id="SM00448">
    <property type="entry name" value="REC"/>
    <property type="match status" value="1"/>
</dbReference>
<name>K9EH12_9ACTO</name>
<organism evidence="5 6">
    <name type="scientific">Actinobaculum massiliense ACS-171-V-Col2</name>
    <dbReference type="NCBI Taxonomy" id="883066"/>
    <lineage>
        <taxon>Bacteria</taxon>
        <taxon>Bacillati</taxon>
        <taxon>Actinomycetota</taxon>
        <taxon>Actinomycetes</taxon>
        <taxon>Actinomycetales</taxon>
        <taxon>Actinomycetaceae</taxon>
        <taxon>Actinobaculum</taxon>
    </lineage>
</organism>
<evidence type="ECO:0000259" key="3">
    <source>
        <dbReference type="PROSITE" id="PS50043"/>
    </source>
</evidence>
<feature type="domain" description="HTH luxR-type" evidence="3">
    <location>
        <begin position="165"/>
        <end position="230"/>
    </location>
</feature>
<dbReference type="InterPro" id="IPR000792">
    <property type="entry name" value="Tscrpt_reg_LuxR_C"/>
</dbReference>
<evidence type="ECO:0008006" key="7">
    <source>
        <dbReference type="Google" id="ProtNLM"/>
    </source>
</evidence>
<evidence type="ECO:0000313" key="5">
    <source>
        <dbReference type="EMBL" id="EKU95206.1"/>
    </source>
</evidence>
<dbReference type="Gene3D" id="1.10.10.10">
    <property type="entry name" value="Winged helix-like DNA-binding domain superfamily/Winged helix DNA-binding domain"/>
    <property type="match status" value="1"/>
</dbReference>
<dbReference type="EMBL" id="AGWL01000005">
    <property type="protein sequence ID" value="EKU95206.1"/>
    <property type="molecule type" value="Genomic_DNA"/>
</dbReference>